<protein>
    <submittedName>
        <fullName evidence="14">Cytochrome c</fullName>
    </submittedName>
</protein>
<dbReference type="InterPro" id="IPR036909">
    <property type="entry name" value="Cyt_c-like_dom_sf"/>
</dbReference>
<gene>
    <name evidence="14" type="ORF">WKW77_32815</name>
</gene>
<proteinExistence type="predicted"/>
<keyword evidence="4 11" id="KW-0349">Heme</keyword>
<keyword evidence="7" id="KW-0677">Repeat</keyword>
<evidence type="ECO:0000256" key="12">
    <source>
        <dbReference type="SAM" id="MobiDB-lite"/>
    </source>
</evidence>
<feature type="domain" description="Cytochrome c" evidence="13">
    <location>
        <begin position="34"/>
        <end position="137"/>
    </location>
</feature>
<keyword evidence="5 11" id="KW-0479">Metal-binding</keyword>
<dbReference type="Gene3D" id="1.10.760.10">
    <property type="entry name" value="Cytochrome c-like domain"/>
    <property type="match status" value="3"/>
</dbReference>
<dbReference type="InterPro" id="IPR014353">
    <property type="entry name" value="Membr-bd_ADH_cyt_c"/>
</dbReference>
<dbReference type="Proteomes" id="UP001365846">
    <property type="component" value="Unassembled WGS sequence"/>
</dbReference>
<evidence type="ECO:0000259" key="13">
    <source>
        <dbReference type="PROSITE" id="PS51007"/>
    </source>
</evidence>
<feature type="domain" description="Cytochrome c" evidence="13">
    <location>
        <begin position="300"/>
        <end position="390"/>
    </location>
</feature>
<evidence type="ECO:0000256" key="2">
    <source>
        <dbReference type="ARBA" id="ARBA00022448"/>
    </source>
</evidence>
<evidence type="ECO:0000256" key="4">
    <source>
        <dbReference type="ARBA" id="ARBA00022617"/>
    </source>
</evidence>
<evidence type="ECO:0000256" key="6">
    <source>
        <dbReference type="ARBA" id="ARBA00022729"/>
    </source>
</evidence>
<evidence type="ECO:0000256" key="7">
    <source>
        <dbReference type="ARBA" id="ARBA00022737"/>
    </source>
</evidence>
<dbReference type="SUPFAM" id="SSF46626">
    <property type="entry name" value="Cytochrome c"/>
    <property type="match status" value="3"/>
</dbReference>
<keyword evidence="3" id="KW-1003">Cell membrane</keyword>
<evidence type="ECO:0000256" key="9">
    <source>
        <dbReference type="ARBA" id="ARBA00023004"/>
    </source>
</evidence>
<dbReference type="PANTHER" id="PTHR35008">
    <property type="entry name" value="BLL4482 PROTEIN-RELATED"/>
    <property type="match status" value="1"/>
</dbReference>
<reference evidence="14 15" key="1">
    <citation type="submission" date="2024-03" db="EMBL/GenBank/DDBJ databases">
        <title>Novel species of the genus Variovorax.</title>
        <authorList>
            <person name="Liu Q."/>
            <person name="Xin Y.-H."/>
        </authorList>
    </citation>
    <scope>NUCLEOTIDE SEQUENCE [LARGE SCALE GENOMIC DNA]</scope>
    <source>
        <strain evidence="14 15">KACC 18899</strain>
    </source>
</reference>
<keyword evidence="6" id="KW-0732">Signal</keyword>
<evidence type="ECO:0000256" key="5">
    <source>
        <dbReference type="ARBA" id="ARBA00022723"/>
    </source>
</evidence>
<comment type="subcellular location">
    <subcellularLocation>
        <location evidence="1">Cell membrane</location>
    </subcellularLocation>
</comment>
<dbReference type="EMBL" id="JBBKZU010000025">
    <property type="protein sequence ID" value="MEJ8815885.1"/>
    <property type="molecule type" value="Genomic_DNA"/>
</dbReference>
<organism evidence="14 15">
    <name type="scientific">Variovorax ureilyticus</name>
    <dbReference type="NCBI Taxonomy" id="1836198"/>
    <lineage>
        <taxon>Bacteria</taxon>
        <taxon>Pseudomonadati</taxon>
        <taxon>Pseudomonadota</taxon>
        <taxon>Betaproteobacteria</taxon>
        <taxon>Burkholderiales</taxon>
        <taxon>Comamonadaceae</taxon>
        <taxon>Variovorax</taxon>
    </lineage>
</organism>
<feature type="domain" description="Cytochrome c" evidence="13">
    <location>
        <begin position="179"/>
        <end position="287"/>
    </location>
</feature>
<evidence type="ECO:0000256" key="11">
    <source>
        <dbReference type="PROSITE-ProRule" id="PRU00433"/>
    </source>
</evidence>
<evidence type="ECO:0000313" key="15">
    <source>
        <dbReference type="Proteomes" id="UP001365846"/>
    </source>
</evidence>
<name>A0ABU8VS72_9BURK</name>
<evidence type="ECO:0000256" key="1">
    <source>
        <dbReference type="ARBA" id="ARBA00004236"/>
    </source>
</evidence>
<keyword evidence="8" id="KW-0249">Electron transport</keyword>
<sequence length="457" mass="49006">MAAASLLALRAAGQPSGTANQPPPTASAAGADLQQVVRGRYLAAAGDCVACHTVPRAAPFSGGRPVETPFGVVLSANLTPDPVTGIGRYDNDTFYRALHEGIDRKGDHLYPAFPYPYYTRVTREDSDALLAYLRSLPPVNHAVDRNQLHFPFNIRALMAGWNLLFFDKGTYQPDKAQSAEWNRGAYLVEGLGHCQACHTPRNRLGGPEKDEAFRGGRFADWFAPDITPNRRAGIGAWGREAVIEFLRTGRNVHSGAAGEMSEVVSFSTSRMTDADVNAVATYLGSLRPSPVGIIPVASNAQMAQGEAVWKDNCAACHREDAKGVPRALPPIAASANLQQRDPTTVLHYILAGARHRPTDAAPTGFAMPPFAWKLDDAEIAAVATYARNSWDNQASPVTTGQVADLRNRMANAPAASQPWPPEVKPAHDLKRPGSATWSTADTDSRDNGTPRAGSPAQ</sequence>
<evidence type="ECO:0000256" key="8">
    <source>
        <dbReference type="ARBA" id="ARBA00022982"/>
    </source>
</evidence>
<dbReference type="Pfam" id="PF00034">
    <property type="entry name" value="Cytochrom_C"/>
    <property type="match status" value="1"/>
</dbReference>
<dbReference type="PIRSF" id="PIRSF000018">
    <property type="entry name" value="Mb_ADH_cyt_c"/>
    <property type="match status" value="1"/>
</dbReference>
<accession>A0ABU8VS72</accession>
<evidence type="ECO:0000256" key="3">
    <source>
        <dbReference type="ARBA" id="ARBA00022475"/>
    </source>
</evidence>
<dbReference type="PRINTS" id="PR00605">
    <property type="entry name" value="CYTCHROMECIC"/>
</dbReference>
<evidence type="ECO:0000256" key="10">
    <source>
        <dbReference type="ARBA" id="ARBA00023136"/>
    </source>
</evidence>
<comment type="caution">
    <text evidence="14">The sequence shown here is derived from an EMBL/GenBank/DDBJ whole genome shotgun (WGS) entry which is preliminary data.</text>
</comment>
<keyword evidence="10" id="KW-0472">Membrane</keyword>
<keyword evidence="15" id="KW-1185">Reference proteome</keyword>
<dbReference type="InterPro" id="IPR008168">
    <property type="entry name" value="Cyt_C_IC"/>
</dbReference>
<dbReference type="RefSeq" id="WP_340361080.1">
    <property type="nucleotide sequence ID" value="NZ_JBBKZU010000025.1"/>
</dbReference>
<dbReference type="InterPro" id="IPR009056">
    <property type="entry name" value="Cyt_c-like_dom"/>
</dbReference>
<dbReference type="InterPro" id="IPR051459">
    <property type="entry name" value="Cytochrome_c-type_DH"/>
</dbReference>
<keyword evidence="9 11" id="KW-0408">Iron</keyword>
<keyword evidence="2" id="KW-0813">Transport</keyword>
<dbReference type="PANTHER" id="PTHR35008:SF8">
    <property type="entry name" value="ALCOHOL DEHYDROGENASE CYTOCHROME C SUBUNIT"/>
    <property type="match status" value="1"/>
</dbReference>
<feature type="region of interest" description="Disordered" evidence="12">
    <location>
        <begin position="411"/>
        <end position="457"/>
    </location>
</feature>
<evidence type="ECO:0000313" key="14">
    <source>
        <dbReference type="EMBL" id="MEJ8815885.1"/>
    </source>
</evidence>
<dbReference type="PROSITE" id="PS51007">
    <property type="entry name" value="CYTC"/>
    <property type="match status" value="3"/>
</dbReference>